<name>A0A6N9TP55_9ALTE</name>
<gene>
    <name evidence="2" type="ORF">GTQ48_17345</name>
</gene>
<evidence type="ECO:0000256" key="1">
    <source>
        <dbReference type="SAM" id="Phobius"/>
    </source>
</evidence>
<evidence type="ECO:0000313" key="3">
    <source>
        <dbReference type="Proteomes" id="UP000471381"/>
    </source>
</evidence>
<feature type="transmembrane region" description="Helical" evidence="1">
    <location>
        <begin position="76"/>
        <end position="93"/>
    </location>
</feature>
<dbReference type="RefSeq" id="WP_163107793.1">
    <property type="nucleotide sequence ID" value="NZ_JAAAWO010000023.1"/>
</dbReference>
<dbReference type="Proteomes" id="UP000471381">
    <property type="component" value="Unassembled WGS sequence"/>
</dbReference>
<feature type="transmembrane region" description="Helical" evidence="1">
    <location>
        <begin position="42"/>
        <end position="64"/>
    </location>
</feature>
<dbReference type="EMBL" id="JAAAWO010000023">
    <property type="protein sequence ID" value="NDW17279.1"/>
    <property type="molecule type" value="Genomic_DNA"/>
</dbReference>
<comment type="caution">
    <text evidence="2">The sequence shown here is derived from an EMBL/GenBank/DDBJ whole genome shotgun (WGS) entry which is preliminary data.</text>
</comment>
<accession>A0A6N9TP55</accession>
<evidence type="ECO:0000313" key="2">
    <source>
        <dbReference type="EMBL" id="NDW17279.1"/>
    </source>
</evidence>
<proteinExistence type="predicted"/>
<keyword evidence="1" id="KW-0472">Membrane</keyword>
<dbReference type="AlphaFoldDB" id="A0A6N9TP55"/>
<sequence length="113" mass="12974">MFEIALIAVIATILNALTVEFHCRLQTRHIAKQRTVSNLIKHYLLMLPFILGMLLFLSVIQTKINQLGISSIKESLLLLGLVVLFLSPFIYIMDWRYPGLVSKMENWRKGVSD</sequence>
<reference evidence="2 3" key="1">
    <citation type="submission" date="2020-01" db="EMBL/GenBank/DDBJ databases">
        <title>Genomes of bacteria type strains.</title>
        <authorList>
            <person name="Chen J."/>
            <person name="Zhu S."/>
            <person name="Yang J."/>
        </authorList>
    </citation>
    <scope>NUCLEOTIDE SEQUENCE [LARGE SCALE GENOMIC DNA]</scope>
    <source>
        <strain evidence="2 3">LMG 24078</strain>
    </source>
</reference>
<protein>
    <submittedName>
        <fullName evidence="2">Uncharacterized protein</fullName>
    </submittedName>
</protein>
<keyword evidence="3" id="KW-1185">Reference proteome</keyword>
<keyword evidence="1" id="KW-0812">Transmembrane</keyword>
<keyword evidence="1" id="KW-1133">Transmembrane helix</keyword>
<organism evidence="2 3">
    <name type="scientific">Alteromonas genovensis</name>
    <dbReference type="NCBI Taxonomy" id="471225"/>
    <lineage>
        <taxon>Bacteria</taxon>
        <taxon>Pseudomonadati</taxon>
        <taxon>Pseudomonadota</taxon>
        <taxon>Gammaproteobacteria</taxon>
        <taxon>Alteromonadales</taxon>
        <taxon>Alteromonadaceae</taxon>
        <taxon>Alteromonas/Salinimonas group</taxon>
        <taxon>Alteromonas</taxon>
    </lineage>
</organism>